<keyword evidence="2" id="KW-1185">Reference proteome</keyword>
<gene>
    <name evidence="1" type="ORF">EAI_08521</name>
</gene>
<dbReference type="InParanoid" id="E2B6C8"/>
<name>E2B6C8_HARSA</name>
<dbReference type="EMBL" id="GL445942">
    <property type="protein sequence ID" value="EFN88753.1"/>
    <property type="molecule type" value="Genomic_DNA"/>
</dbReference>
<protein>
    <recommendedName>
        <fullName evidence="3">Peptidase A2 domain-containing protein</fullName>
    </recommendedName>
</protein>
<proteinExistence type="predicted"/>
<accession>E2B6C8</accession>
<reference evidence="1 2" key="1">
    <citation type="journal article" date="2010" name="Science">
        <title>Genomic comparison of the ants Camponotus floridanus and Harpegnathos saltator.</title>
        <authorList>
            <person name="Bonasio R."/>
            <person name="Zhang G."/>
            <person name="Ye C."/>
            <person name="Mutti N.S."/>
            <person name="Fang X."/>
            <person name="Qin N."/>
            <person name="Donahue G."/>
            <person name="Yang P."/>
            <person name="Li Q."/>
            <person name="Li C."/>
            <person name="Zhang P."/>
            <person name="Huang Z."/>
            <person name="Berger S.L."/>
            <person name="Reinberg D."/>
            <person name="Wang J."/>
            <person name="Liebig J."/>
        </authorList>
    </citation>
    <scope>NUCLEOTIDE SEQUENCE [LARGE SCALE GENOMIC DNA]</scope>
    <source>
        <strain evidence="1 2">R22 G/1</strain>
    </source>
</reference>
<evidence type="ECO:0000313" key="2">
    <source>
        <dbReference type="Proteomes" id="UP000008237"/>
    </source>
</evidence>
<feature type="non-terminal residue" evidence="1">
    <location>
        <position position="85"/>
    </location>
</feature>
<dbReference type="OMA" id="FKQHDAD"/>
<evidence type="ECO:0008006" key="3">
    <source>
        <dbReference type="Google" id="ProtNLM"/>
    </source>
</evidence>
<dbReference type="Proteomes" id="UP000008237">
    <property type="component" value="Unassembled WGS sequence"/>
</dbReference>
<organism evidence="2">
    <name type="scientific">Harpegnathos saltator</name>
    <name type="common">Jerdon's jumping ant</name>
    <dbReference type="NCBI Taxonomy" id="610380"/>
    <lineage>
        <taxon>Eukaryota</taxon>
        <taxon>Metazoa</taxon>
        <taxon>Ecdysozoa</taxon>
        <taxon>Arthropoda</taxon>
        <taxon>Hexapoda</taxon>
        <taxon>Insecta</taxon>
        <taxon>Pterygota</taxon>
        <taxon>Neoptera</taxon>
        <taxon>Endopterygota</taxon>
        <taxon>Hymenoptera</taxon>
        <taxon>Apocrita</taxon>
        <taxon>Aculeata</taxon>
        <taxon>Formicoidea</taxon>
        <taxon>Formicidae</taxon>
        <taxon>Ponerinae</taxon>
        <taxon>Ponerini</taxon>
        <taxon>Harpegnathos</taxon>
    </lineage>
</organism>
<evidence type="ECO:0000313" key="1">
    <source>
        <dbReference type="EMBL" id="EFN88753.1"/>
    </source>
</evidence>
<dbReference type="AlphaFoldDB" id="E2B6C8"/>
<feature type="non-terminal residue" evidence="1">
    <location>
        <position position="1"/>
    </location>
</feature>
<sequence>FMIDSRSAVNLIRRDLLYPNVYVDDSVQISLQGISPELIITTGRLQIQILSKLTNFHVLPDGSPFKDHGIVGNEFFKQHDADINY</sequence>